<evidence type="ECO:0000256" key="4">
    <source>
        <dbReference type="ARBA" id="ARBA00022989"/>
    </source>
</evidence>
<evidence type="ECO:0000256" key="5">
    <source>
        <dbReference type="ARBA" id="ARBA00023136"/>
    </source>
</evidence>
<protein>
    <submittedName>
        <fullName evidence="8">Polysaccharide biosynthesis protein GtrA</fullName>
    </submittedName>
</protein>
<dbReference type="GO" id="GO:0000271">
    <property type="term" value="P:polysaccharide biosynthetic process"/>
    <property type="evidence" value="ECO:0007669"/>
    <property type="project" value="InterPro"/>
</dbReference>
<dbReference type="Proteomes" id="UP000034166">
    <property type="component" value="Unassembled WGS sequence"/>
</dbReference>
<accession>A0A0M2T105</accession>
<dbReference type="PATRIC" id="fig|1408103.3.peg.1765"/>
<dbReference type="OrthoDB" id="9812049at2"/>
<comment type="caution">
    <text evidence="8">The sequence shown here is derived from an EMBL/GenBank/DDBJ whole genome shotgun (WGS) entry which is preliminary data.</text>
</comment>
<dbReference type="Pfam" id="PF04138">
    <property type="entry name" value="GtrA_DPMS_TM"/>
    <property type="match status" value="1"/>
</dbReference>
<feature type="transmembrane region" description="Helical" evidence="6">
    <location>
        <begin position="12"/>
        <end position="34"/>
    </location>
</feature>
<evidence type="ECO:0000256" key="3">
    <source>
        <dbReference type="ARBA" id="ARBA00022692"/>
    </source>
</evidence>
<feature type="transmembrane region" description="Helical" evidence="6">
    <location>
        <begin position="72"/>
        <end position="93"/>
    </location>
</feature>
<dbReference type="InterPro" id="IPR007267">
    <property type="entry name" value="GtrA_DPMS_TM"/>
</dbReference>
<comment type="subcellular location">
    <subcellularLocation>
        <location evidence="1">Membrane</location>
        <topology evidence="1">Multi-pass membrane protein</topology>
    </subcellularLocation>
</comment>
<dbReference type="EMBL" id="LAYY01000007">
    <property type="protein sequence ID" value="KKK38505.1"/>
    <property type="molecule type" value="Genomic_DNA"/>
</dbReference>
<proteinExistence type="inferred from homology"/>
<keyword evidence="5 6" id="KW-0472">Membrane</keyword>
<dbReference type="RefSeq" id="WP_046523196.1">
    <property type="nucleotide sequence ID" value="NZ_LAYY01000007.1"/>
</dbReference>
<evidence type="ECO:0000256" key="6">
    <source>
        <dbReference type="SAM" id="Phobius"/>
    </source>
</evidence>
<feature type="transmembrane region" description="Helical" evidence="6">
    <location>
        <begin position="105"/>
        <end position="127"/>
    </location>
</feature>
<dbReference type="AlphaFoldDB" id="A0A0M2T105"/>
<evidence type="ECO:0000259" key="7">
    <source>
        <dbReference type="Pfam" id="PF04138"/>
    </source>
</evidence>
<evidence type="ECO:0000313" key="8">
    <source>
        <dbReference type="EMBL" id="KKK38505.1"/>
    </source>
</evidence>
<evidence type="ECO:0000256" key="1">
    <source>
        <dbReference type="ARBA" id="ARBA00004141"/>
    </source>
</evidence>
<dbReference type="PANTHER" id="PTHR38459:SF1">
    <property type="entry name" value="PROPHAGE BACTOPRENOL-LINKED GLUCOSE TRANSLOCASE HOMOLOG"/>
    <property type="match status" value="1"/>
</dbReference>
<evidence type="ECO:0000256" key="2">
    <source>
        <dbReference type="ARBA" id="ARBA00009399"/>
    </source>
</evidence>
<name>A0A0M2T105_9BACI</name>
<comment type="similarity">
    <text evidence="2">Belongs to the GtrA family.</text>
</comment>
<organism evidence="8 9">
    <name type="scientific">Mesobacillus campisalis</name>
    <dbReference type="NCBI Taxonomy" id="1408103"/>
    <lineage>
        <taxon>Bacteria</taxon>
        <taxon>Bacillati</taxon>
        <taxon>Bacillota</taxon>
        <taxon>Bacilli</taxon>
        <taxon>Bacillales</taxon>
        <taxon>Bacillaceae</taxon>
        <taxon>Mesobacillus</taxon>
    </lineage>
</organism>
<keyword evidence="3 6" id="KW-0812">Transmembrane</keyword>
<gene>
    <name evidence="8" type="ORF">WQ57_07825</name>
</gene>
<sequence>MSTANILKPTDTFLRFLLVGIINTVIGLSSMFLLLNFAGFSYWLATFAGNSIGAGTSFFMNRAFTFKSHISIGAGIPKFIAVILMCYVISYSLGGLAANTLPLPGWAAVFITKEELAVFLGTGFYTISNYLGQKLFVF</sequence>
<feature type="transmembrane region" description="Helical" evidence="6">
    <location>
        <begin position="40"/>
        <end position="60"/>
    </location>
</feature>
<dbReference type="GO" id="GO:0005886">
    <property type="term" value="C:plasma membrane"/>
    <property type="evidence" value="ECO:0007669"/>
    <property type="project" value="TreeGrafter"/>
</dbReference>
<dbReference type="InterPro" id="IPR051401">
    <property type="entry name" value="GtrA_CellWall_Glycosyl"/>
</dbReference>
<feature type="domain" description="GtrA/DPMS transmembrane" evidence="7">
    <location>
        <begin position="15"/>
        <end position="138"/>
    </location>
</feature>
<dbReference type="PANTHER" id="PTHR38459">
    <property type="entry name" value="PROPHAGE BACTOPRENOL-LINKED GLUCOSE TRANSLOCASE HOMOLOG"/>
    <property type="match status" value="1"/>
</dbReference>
<keyword evidence="9" id="KW-1185">Reference proteome</keyword>
<evidence type="ECO:0000313" key="9">
    <source>
        <dbReference type="Proteomes" id="UP000034166"/>
    </source>
</evidence>
<keyword evidence="4 6" id="KW-1133">Transmembrane helix</keyword>
<reference evidence="8 9" key="1">
    <citation type="submission" date="2015-04" db="EMBL/GenBank/DDBJ databases">
        <title>Taxonomic description and genome sequence of Bacillus campisalis sp. nov., a novel member of the genus Bacillus isolated from solar saltern.</title>
        <authorList>
            <person name="Mathan Kumar R."/>
            <person name="Kaur G."/>
            <person name="Kumar A."/>
            <person name="Singh N.K."/>
            <person name="Kaur N."/>
            <person name="Kumar N."/>
            <person name="Mayilraj S."/>
        </authorList>
    </citation>
    <scope>NUCLEOTIDE SEQUENCE [LARGE SCALE GENOMIC DNA]</scope>
    <source>
        <strain evidence="8 9">SA2-6</strain>
    </source>
</reference>